<reference evidence="1 2" key="1">
    <citation type="journal article" date="2006" name="Science">
        <title>The genome of black cottonwood, Populus trichocarpa (Torr. &amp; Gray).</title>
        <authorList>
            <person name="Tuskan G.A."/>
            <person name="Difazio S."/>
            <person name="Jansson S."/>
            <person name="Bohlmann J."/>
            <person name="Grigoriev I."/>
            <person name="Hellsten U."/>
            <person name="Putnam N."/>
            <person name="Ralph S."/>
            <person name="Rombauts S."/>
            <person name="Salamov A."/>
            <person name="Schein J."/>
            <person name="Sterck L."/>
            <person name="Aerts A."/>
            <person name="Bhalerao R.R."/>
            <person name="Bhalerao R.P."/>
            <person name="Blaudez D."/>
            <person name="Boerjan W."/>
            <person name="Brun A."/>
            <person name="Brunner A."/>
            <person name="Busov V."/>
            <person name="Campbell M."/>
            <person name="Carlson J."/>
            <person name="Chalot M."/>
            <person name="Chapman J."/>
            <person name="Chen G.L."/>
            <person name="Cooper D."/>
            <person name="Coutinho P.M."/>
            <person name="Couturier J."/>
            <person name="Covert S."/>
            <person name="Cronk Q."/>
            <person name="Cunningham R."/>
            <person name="Davis J."/>
            <person name="Degroeve S."/>
            <person name="Dejardin A."/>
            <person name="Depamphilis C."/>
            <person name="Detter J."/>
            <person name="Dirks B."/>
            <person name="Dubchak I."/>
            <person name="Duplessis S."/>
            <person name="Ehlting J."/>
            <person name="Ellis B."/>
            <person name="Gendler K."/>
            <person name="Goodstein D."/>
            <person name="Gribskov M."/>
            <person name="Grimwood J."/>
            <person name="Groover A."/>
            <person name="Gunter L."/>
            <person name="Hamberger B."/>
            <person name="Heinze B."/>
            <person name="Helariutta Y."/>
            <person name="Henrissat B."/>
            <person name="Holligan D."/>
            <person name="Holt R."/>
            <person name="Huang W."/>
            <person name="Islam-Faridi N."/>
            <person name="Jones S."/>
            <person name="Jones-Rhoades M."/>
            <person name="Jorgensen R."/>
            <person name="Joshi C."/>
            <person name="Kangasjarvi J."/>
            <person name="Karlsson J."/>
            <person name="Kelleher C."/>
            <person name="Kirkpatrick R."/>
            <person name="Kirst M."/>
            <person name="Kohler A."/>
            <person name="Kalluri U."/>
            <person name="Larimer F."/>
            <person name="Leebens-Mack J."/>
            <person name="Leple J.C."/>
            <person name="Locascio P."/>
            <person name="Lou Y."/>
            <person name="Lucas S."/>
            <person name="Martin F."/>
            <person name="Montanini B."/>
            <person name="Napoli C."/>
            <person name="Nelson D.R."/>
            <person name="Nelson C."/>
            <person name="Nieminen K."/>
            <person name="Nilsson O."/>
            <person name="Pereda V."/>
            <person name="Peter G."/>
            <person name="Philippe R."/>
            <person name="Pilate G."/>
            <person name="Poliakov A."/>
            <person name="Razumovskaya J."/>
            <person name="Richardson P."/>
            <person name="Rinaldi C."/>
            <person name="Ritland K."/>
            <person name="Rouze P."/>
            <person name="Ryaboy D."/>
            <person name="Schmutz J."/>
            <person name="Schrader J."/>
            <person name="Segerman B."/>
            <person name="Shin H."/>
            <person name="Siddiqui A."/>
            <person name="Sterky F."/>
            <person name="Terry A."/>
            <person name="Tsai C.J."/>
            <person name="Uberbacher E."/>
            <person name="Unneberg P."/>
            <person name="Vahala J."/>
            <person name="Wall K."/>
            <person name="Wessler S."/>
            <person name="Yang G."/>
            <person name="Yin T."/>
            <person name="Douglas C."/>
            <person name="Marra M."/>
            <person name="Sandberg G."/>
            <person name="Van de Peer Y."/>
            <person name="Rokhsar D."/>
        </authorList>
    </citation>
    <scope>NUCLEOTIDE SEQUENCE [LARGE SCALE GENOMIC DNA]</scope>
    <source>
        <strain evidence="2">cv. Nisqually</strain>
    </source>
</reference>
<gene>
    <name evidence="1" type="ORF">POPTR_003G016300</name>
</gene>
<dbReference type="InParanoid" id="U7E050"/>
<dbReference type="ExpressionAtlas" id="U7E050">
    <property type="expression patterns" value="baseline and differential"/>
</dbReference>
<evidence type="ECO:0000313" key="1">
    <source>
        <dbReference type="EMBL" id="PNT43130.1"/>
    </source>
</evidence>
<dbReference type="AlphaFoldDB" id="U7E050"/>
<accession>U7E050</accession>
<sequence>MAHFGFRVASNHGIPNISAGVLNLRKQKTSMIYTSSVREGKRPRQDKAWGQISQTIKEKDLFVLVPRLLGILGVLVFDTCKEVWANFDALCESLHLGLSKEEEERRLDMFQFNTELVS</sequence>
<name>U7E050_POPTR</name>
<dbReference type="EMBL" id="CM009292">
    <property type="protein sequence ID" value="PNT43130.1"/>
    <property type="molecule type" value="Genomic_DNA"/>
</dbReference>
<keyword evidence="2" id="KW-1185">Reference proteome</keyword>
<dbReference type="Proteomes" id="UP000006729">
    <property type="component" value="Chromosome 3"/>
</dbReference>
<evidence type="ECO:0000313" key="2">
    <source>
        <dbReference type="Proteomes" id="UP000006729"/>
    </source>
</evidence>
<protein>
    <submittedName>
        <fullName evidence="1">Uncharacterized protein</fullName>
    </submittedName>
</protein>
<proteinExistence type="predicted"/>
<organism evidence="1 2">
    <name type="scientific">Populus trichocarpa</name>
    <name type="common">Western balsam poplar</name>
    <name type="synonym">Populus balsamifera subsp. trichocarpa</name>
    <dbReference type="NCBI Taxonomy" id="3694"/>
    <lineage>
        <taxon>Eukaryota</taxon>
        <taxon>Viridiplantae</taxon>
        <taxon>Streptophyta</taxon>
        <taxon>Embryophyta</taxon>
        <taxon>Tracheophyta</taxon>
        <taxon>Spermatophyta</taxon>
        <taxon>Magnoliopsida</taxon>
        <taxon>eudicotyledons</taxon>
        <taxon>Gunneridae</taxon>
        <taxon>Pentapetalae</taxon>
        <taxon>rosids</taxon>
        <taxon>fabids</taxon>
        <taxon>Malpighiales</taxon>
        <taxon>Salicaceae</taxon>
        <taxon>Saliceae</taxon>
        <taxon>Populus</taxon>
    </lineage>
</organism>
<dbReference type="HOGENOM" id="CLU_2077155_0_0_1"/>